<evidence type="ECO:0000313" key="1">
    <source>
        <dbReference type="EMBL" id="QBZ72714.1"/>
    </source>
</evidence>
<keyword evidence="2" id="KW-1185">Reference proteome</keyword>
<organism evidence="1 2">
    <name type="scientific">Gordonia phage GodonK</name>
    <dbReference type="NCBI Taxonomy" id="2562192"/>
    <lineage>
        <taxon>Viruses</taxon>
        <taxon>Duplodnaviria</taxon>
        <taxon>Heunggongvirae</taxon>
        <taxon>Uroviricota</taxon>
        <taxon>Caudoviricetes</taxon>
        <taxon>Godonkavirus</taxon>
        <taxon>Godonkavirus godonK</taxon>
    </lineage>
</organism>
<dbReference type="RefSeq" id="YP_009821479.1">
    <property type="nucleotide sequence ID" value="NC_048176.1"/>
</dbReference>
<name>A0A4D6E2I0_9CAUD</name>
<dbReference type="KEGG" id="vg:55012931"/>
<accession>A0A4D6E2I0</accession>
<reference evidence="1 2" key="1">
    <citation type="submission" date="2019-03" db="EMBL/GenBank/DDBJ databases">
        <authorList>
            <person name="Douthitt C."/>
            <person name="D'Elia T."/>
            <person name="Bockoras C."/>
            <person name="Boss C."/>
            <person name="Clemons M."/>
            <person name="Green W."/>
            <person name="Harel H."/>
            <person name="Larralde J."/>
            <person name="Lopez M."/>
            <person name="Magana D."/>
            <person name="Miguel M."/>
            <person name="Muschweck L."/>
            <person name="Olivos K."/>
            <person name="Racette D."/>
            <person name="Reynolds M."/>
            <person name="Ru Y."/>
            <person name="Santana M."/>
            <person name="Simon R."/>
            <person name="Smotrilla K."/>
            <person name="Sufficool B."/>
            <person name="Tamayo B."/>
            <person name="Tirado E."/>
            <person name="Vajanyi M."/>
            <person name="Weger M."/>
            <person name="Wehr A."/>
            <person name="Whitaker K."/>
            <person name="Garlena R.A."/>
            <person name="Russell D.A."/>
            <person name="Pope W.H."/>
            <person name="Jacobs-Sera D."/>
            <person name="Hatfull G.F."/>
        </authorList>
    </citation>
    <scope>NUCLEOTIDE SEQUENCE [LARGE SCALE GENOMIC DNA]</scope>
</reference>
<dbReference type="EMBL" id="MK620899">
    <property type="protein sequence ID" value="QBZ72714.1"/>
    <property type="molecule type" value="Genomic_DNA"/>
</dbReference>
<proteinExistence type="predicted"/>
<protein>
    <recommendedName>
        <fullName evidence="3">Minor tail protein</fullName>
    </recommendedName>
</protein>
<gene>
    <name evidence="1" type="primary">95</name>
    <name evidence="1" type="ORF">SEA_GODONK_95</name>
</gene>
<dbReference type="Proteomes" id="UP000297070">
    <property type="component" value="Segment"/>
</dbReference>
<sequence>MVEFEARERDVLRDERYHRVDADVRFKKVHFEDRGAYARIGEMIAGVLATGVGVAHPGTVTAGRSVTVTGVTATGVGTGHPGNISTNEIIPGTQAVGVGVAHPGTVTTTRVVNIAGPVAVGVGAVGAGTTVAAIRNASVAGNVATATANAFVGVATAIRNKIVSGVVAQAVASAPAGEVATTS</sequence>
<evidence type="ECO:0008006" key="3">
    <source>
        <dbReference type="Google" id="ProtNLM"/>
    </source>
</evidence>
<dbReference type="GeneID" id="55012931"/>
<evidence type="ECO:0000313" key="2">
    <source>
        <dbReference type="Proteomes" id="UP000297070"/>
    </source>
</evidence>